<feature type="transmembrane region" description="Helical" evidence="1">
    <location>
        <begin position="387"/>
        <end position="409"/>
    </location>
</feature>
<dbReference type="EMBL" id="JADIMO010000037">
    <property type="protein sequence ID" value="MBO8444734.1"/>
    <property type="molecule type" value="Genomic_DNA"/>
</dbReference>
<evidence type="ECO:0000256" key="1">
    <source>
        <dbReference type="SAM" id="Phobius"/>
    </source>
</evidence>
<evidence type="ECO:0000313" key="3">
    <source>
        <dbReference type="Proteomes" id="UP000823619"/>
    </source>
</evidence>
<feature type="transmembrane region" description="Helical" evidence="1">
    <location>
        <begin position="12"/>
        <end position="30"/>
    </location>
</feature>
<feature type="transmembrane region" description="Helical" evidence="1">
    <location>
        <begin position="348"/>
        <end position="367"/>
    </location>
</feature>
<comment type="caution">
    <text evidence="2">The sequence shown here is derived from an EMBL/GenBank/DDBJ whole genome shotgun (WGS) entry which is preliminary data.</text>
</comment>
<dbReference type="InterPro" id="IPR021552">
    <property type="entry name" value="ArsP_2"/>
</dbReference>
<reference evidence="2" key="2">
    <citation type="journal article" date="2021" name="PeerJ">
        <title>Extensive microbial diversity within the chicken gut microbiome revealed by metagenomics and culture.</title>
        <authorList>
            <person name="Gilroy R."/>
            <person name="Ravi A."/>
            <person name="Getino M."/>
            <person name="Pursley I."/>
            <person name="Horton D.L."/>
            <person name="Alikhan N.F."/>
            <person name="Baker D."/>
            <person name="Gharbi K."/>
            <person name="Hall N."/>
            <person name="Watson M."/>
            <person name="Adriaenssens E.M."/>
            <person name="Foster-Nyarko E."/>
            <person name="Jarju S."/>
            <person name="Secka A."/>
            <person name="Antonio M."/>
            <person name="Oren A."/>
            <person name="Chaudhuri R.R."/>
            <person name="La Ragione R."/>
            <person name="Hildebrand F."/>
            <person name="Pallen M.J."/>
        </authorList>
    </citation>
    <scope>NUCLEOTIDE SEQUENCE</scope>
    <source>
        <strain evidence="2">D5-748</strain>
    </source>
</reference>
<keyword evidence="1" id="KW-0812">Transmembrane</keyword>
<keyword evidence="1" id="KW-0472">Membrane</keyword>
<dbReference type="AlphaFoldDB" id="A0A9D9HBA9"/>
<name>A0A9D9HBA9_9BACT</name>
<feature type="transmembrane region" description="Helical" evidence="1">
    <location>
        <begin position="260"/>
        <end position="277"/>
    </location>
</feature>
<feature type="transmembrane region" description="Helical" evidence="1">
    <location>
        <begin position="215"/>
        <end position="233"/>
    </location>
</feature>
<dbReference type="Pfam" id="PF11449">
    <property type="entry name" value="ArsP_2"/>
    <property type="match status" value="1"/>
</dbReference>
<accession>A0A9D9HBA9</accession>
<dbReference type="NCBIfam" id="NF037962">
    <property type="entry name" value="arsenic_eff"/>
    <property type="match status" value="1"/>
</dbReference>
<feature type="transmembrane region" description="Helical" evidence="1">
    <location>
        <begin position="297"/>
        <end position="318"/>
    </location>
</feature>
<keyword evidence="1" id="KW-1133">Transmembrane helix</keyword>
<feature type="transmembrane region" description="Helical" evidence="1">
    <location>
        <begin position="50"/>
        <end position="69"/>
    </location>
</feature>
<gene>
    <name evidence="2" type="ORF">IAC23_03430</name>
</gene>
<dbReference type="Proteomes" id="UP000823619">
    <property type="component" value="Unassembled WGS sequence"/>
</dbReference>
<sequence>MTLHLLTDILRNSILITGLVTIMMMLIESIDLESHGHFFKGLKTTRAGQVVVSSLLGLIPGCIGGFAAVSLYTQRIIGFGALVAMMIASTGDEAFMMLAMMPGKALWLFLLLFVIAVACGIVIDLAGTRMRLFRRPEGKWGQTRTDGMNTESIILQEHAYIHTHSHHCSCGSHVENILHEDTNRNIGNRNGNNGNCRNESNGTSATKRHWGWKRATMLAGILIFIAALVTGLLDHGHHAHEHATEGAAALAGMNLLDEKWMNFLFAALCIILVAVLFKASDRFVETSLWEHIVKRHVPVIFAWTFGILAVVGIGMSYIDISGWISQNTPLMILLAVAIGLIPESGPHMIFVTLYASGIVPLPVLLASCISQDGHSSLPLLAEDKKSFAAAKLINCAIALLAGFGSLLVIG</sequence>
<feature type="transmembrane region" description="Helical" evidence="1">
    <location>
        <begin position="324"/>
        <end position="341"/>
    </location>
</feature>
<feature type="transmembrane region" description="Helical" evidence="1">
    <location>
        <begin position="76"/>
        <end position="99"/>
    </location>
</feature>
<organism evidence="2 3">
    <name type="scientific">Candidatus Cryptobacteroides merdavium</name>
    <dbReference type="NCBI Taxonomy" id="2840769"/>
    <lineage>
        <taxon>Bacteria</taxon>
        <taxon>Pseudomonadati</taxon>
        <taxon>Bacteroidota</taxon>
        <taxon>Bacteroidia</taxon>
        <taxon>Bacteroidales</taxon>
        <taxon>Candidatus Cryptobacteroides</taxon>
    </lineage>
</organism>
<protein>
    <submittedName>
        <fullName evidence="2">Arsenic efflux protein</fullName>
    </submittedName>
</protein>
<feature type="transmembrane region" description="Helical" evidence="1">
    <location>
        <begin position="105"/>
        <end position="126"/>
    </location>
</feature>
<evidence type="ECO:0000313" key="2">
    <source>
        <dbReference type="EMBL" id="MBO8444734.1"/>
    </source>
</evidence>
<reference evidence="2" key="1">
    <citation type="submission" date="2020-10" db="EMBL/GenBank/DDBJ databases">
        <authorList>
            <person name="Gilroy R."/>
        </authorList>
    </citation>
    <scope>NUCLEOTIDE SEQUENCE</scope>
    <source>
        <strain evidence="2">D5-748</strain>
    </source>
</reference>
<proteinExistence type="predicted"/>